<dbReference type="AlphaFoldDB" id="A0A3D8LBV5"/>
<accession>A0A3D8LBV5</accession>
<dbReference type="Proteomes" id="UP000256708">
    <property type="component" value="Unassembled WGS sequence"/>
</dbReference>
<evidence type="ECO:0000259" key="1">
    <source>
        <dbReference type="PROSITE" id="PS51677"/>
    </source>
</evidence>
<comment type="caution">
    <text evidence="2">The sequence shown here is derived from an EMBL/GenBank/DDBJ whole genome shotgun (WGS) entry which is preliminary data.</text>
</comment>
<evidence type="ECO:0000313" key="2">
    <source>
        <dbReference type="EMBL" id="RDV14919.1"/>
    </source>
</evidence>
<evidence type="ECO:0000313" key="3">
    <source>
        <dbReference type="Proteomes" id="UP000256708"/>
    </source>
</evidence>
<protein>
    <submittedName>
        <fullName evidence="2">Polysaccharide deacetylase family protein</fullName>
    </submittedName>
</protein>
<dbReference type="PANTHER" id="PTHR10587">
    <property type="entry name" value="GLYCOSYL TRANSFERASE-RELATED"/>
    <property type="match status" value="1"/>
</dbReference>
<dbReference type="GO" id="GO:0005975">
    <property type="term" value="P:carbohydrate metabolic process"/>
    <property type="evidence" value="ECO:0007669"/>
    <property type="project" value="InterPro"/>
</dbReference>
<name>A0A3D8LBV5_9BACT</name>
<organism evidence="2 3">
    <name type="scientific">Pontibacter diazotrophicus</name>
    <dbReference type="NCBI Taxonomy" id="1400979"/>
    <lineage>
        <taxon>Bacteria</taxon>
        <taxon>Pseudomonadati</taxon>
        <taxon>Bacteroidota</taxon>
        <taxon>Cytophagia</taxon>
        <taxon>Cytophagales</taxon>
        <taxon>Hymenobacteraceae</taxon>
        <taxon>Pontibacter</taxon>
    </lineage>
</organism>
<proteinExistence type="predicted"/>
<dbReference type="InterPro" id="IPR050248">
    <property type="entry name" value="Polysacc_deacetylase_ArnD"/>
</dbReference>
<feature type="domain" description="NodB homology" evidence="1">
    <location>
        <begin position="11"/>
        <end position="258"/>
    </location>
</feature>
<dbReference type="Gene3D" id="3.20.20.370">
    <property type="entry name" value="Glycoside hydrolase/deacetylase"/>
    <property type="match status" value="1"/>
</dbReference>
<dbReference type="CDD" id="cd10917">
    <property type="entry name" value="CE4_NodB_like_6s_7s"/>
    <property type="match status" value="1"/>
</dbReference>
<dbReference type="GO" id="GO:0016810">
    <property type="term" value="F:hydrolase activity, acting on carbon-nitrogen (but not peptide) bonds"/>
    <property type="evidence" value="ECO:0007669"/>
    <property type="project" value="InterPro"/>
</dbReference>
<dbReference type="InterPro" id="IPR011330">
    <property type="entry name" value="Glyco_hydro/deAcase_b/a-brl"/>
</dbReference>
<dbReference type="PROSITE" id="PS51677">
    <property type="entry name" value="NODB"/>
    <property type="match status" value="1"/>
</dbReference>
<reference evidence="3" key="1">
    <citation type="submission" date="2018-08" db="EMBL/GenBank/DDBJ databases">
        <authorList>
            <person name="Liu Z.-W."/>
            <person name="Du Z.-J."/>
        </authorList>
    </citation>
    <scope>NUCLEOTIDE SEQUENCE [LARGE SCALE GENOMIC DNA]</scope>
    <source>
        <strain evidence="3">H4X</strain>
    </source>
</reference>
<dbReference type="Pfam" id="PF01522">
    <property type="entry name" value="Polysacc_deac_1"/>
    <property type="match status" value="1"/>
</dbReference>
<dbReference type="EMBL" id="QRGR01000011">
    <property type="protein sequence ID" value="RDV14919.1"/>
    <property type="molecule type" value="Genomic_DNA"/>
</dbReference>
<dbReference type="RefSeq" id="WP_115565711.1">
    <property type="nucleotide sequence ID" value="NZ_QRGR01000011.1"/>
</dbReference>
<gene>
    <name evidence="2" type="ORF">DXT99_11535</name>
</gene>
<dbReference type="OrthoDB" id="9812065at2"/>
<keyword evidence="3" id="KW-1185">Reference proteome</keyword>
<dbReference type="SUPFAM" id="SSF88713">
    <property type="entry name" value="Glycoside hydrolase/deacetylase"/>
    <property type="match status" value="1"/>
</dbReference>
<dbReference type="InterPro" id="IPR002509">
    <property type="entry name" value="NODB_dom"/>
</dbReference>
<sequence length="260" mass="30129">MENNIQPAPLKKLYLTIDDFPTAASEDMLHFLLEKDIRPIIFCIGHTLEKQKKLAVKALSEGFILGNHSYAHQHFSRLSLKDALEDIFKADRILEEIHATAGVAWEKKYFRFPYGDNGDGRLGRIFTRSFNPWKKLKKKAIQEKLAELGYVTPAIPGILYSYYNQTLLQEKDMHWTLDVMEWCLKKEEGMFGIQKERDVLQRLFSAKPFDCRGSVPEKQYGLPCSDSNEIVLMHDCENTFDTFKNIVNEILSRGYTFSSF</sequence>